<dbReference type="Proteomes" id="UP000887577">
    <property type="component" value="Unplaced"/>
</dbReference>
<organism evidence="6 7">
    <name type="scientific">Panagrolaimus superbus</name>
    <dbReference type="NCBI Taxonomy" id="310955"/>
    <lineage>
        <taxon>Eukaryota</taxon>
        <taxon>Metazoa</taxon>
        <taxon>Ecdysozoa</taxon>
        <taxon>Nematoda</taxon>
        <taxon>Chromadorea</taxon>
        <taxon>Rhabditida</taxon>
        <taxon>Tylenchina</taxon>
        <taxon>Panagrolaimomorpha</taxon>
        <taxon>Panagrolaimoidea</taxon>
        <taxon>Panagrolaimidae</taxon>
        <taxon>Panagrolaimus</taxon>
    </lineage>
</organism>
<dbReference type="FunFam" id="3.50.50.60:FF:000002">
    <property type="entry name" value="tRNA uridine 5-carboxymethylaminomethyl modification enzyme MnmG"/>
    <property type="match status" value="1"/>
</dbReference>
<dbReference type="GO" id="GO:0005829">
    <property type="term" value="C:cytosol"/>
    <property type="evidence" value="ECO:0007669"/>
    <property type="project" value="TreeGrafter"/>
</dbReference>
<sequence length="641" mass="71260">MNPSKTLAASKKAFQCIVVGGGHAGCEAAAASARSGASTLLLTHKRSTIGEMSCNPSFGGIGKGHLLREIDALDGICPRICDKSAITYQALNRGAGPAVLGLRAQIDRKLYKKFMQKEIFEEIPNLDVYEGAVEDLYLEQPTSPNGIPKVKGVILADGRHIYSDCVVITTGTFLSAEIYKGNVTTPAGRIGDAASYGLSKTFSNVGFRLGRLRTGTPPRLIADSIDFSKFELMPPDEKPIMFSFLNKEPWLAPEKQYPTYLGYTNPTVAELVMKYVKGSKHVAEEINGPRYCPSLEAKVLRFENLKHRLFLEHEGLDSNIIYPQGMSMTFDDEIQLAIMRSIPGLEKCEIVQAGYGVHYDFVNPQQLKTSLETKLINGLFLAGQINGTTGYEEAAAQGLLAGLNASLKSQQKDLLTLDRSQAYLGVLIDDLTSLGTNEPYRMFTSRAEFRLHLRPDNADLRLTQIGRDFGVVNNHRFGIFSELREKYETCKKRLDAIKFSLPKWCQILDGFQTKASSKTLTAFEMLSRHNIALNELAKKFPSELGAFSDDDDLAYRISSESRYAIEHRRLIKKVDEMREELKAKLPDSLDYSKITEINLECREKLANYRPQNIAAASRVPGVTPDVLITLLRYAKRAPVFI</sequence>
<keyword evidence="6" id="KW-1185">Reference proteome</keyword>
<keyword evidence="3" id="KW-0285">Flavoprotein</keyword>
<evidence type="ECO:0000313" key="7">
    <source>
        <dbReference type="WBParaSite" id="PSU_v2.g17632.t1"/>
    </source>
</evidence>
<name>A0A914YFU5_9BILA</name>
<comment type="similarity">
    <text evidence="2">Belongs to the MnmG family.</text>
</comment>
<dbReference type="FunFam" id="3.50.50.60:FF:000082">
    <property type="entry name" value="protein MTO1 homolog, mitochondrial isoform X1"/>
    <property type="match status" value="1"/>
</dbReference>
<evidence type="ECO:0000256" key="4">
    <source>
        <dbReference type="ARBA" id="ARBA00022827"/>
    </source>
</evidence>
<dbReference type="InterPro" id="IPR020595">
    <property type="entry name" value="MnmG-rel_CS"/>
</dbReference>
<dbReference type="GO" id="GO:0030488">
    <property type="term" value="P:tRNA methylation"/>
    <property type="evidence" value="ECO:0007669"/>
    <property type="project" value="TreeGrafter"/>
</dbReference>
<dbReference type="WBParaSite" id="PSU_v2.g17632.t1">
    <property type="protein sequence ID" value="PSU_v2.g17632.t1"/>
    <property type="gene ID" value="PSU_v2.g17632"/>
</dbReference>
<reference evidence="7" key="1">
    <citation type="submission" date="2022-11" db="UniProtKB">
        <authorList>
            <consortium name="WormBaseParasite"/>
        </authorList>
    </citation>
    <scope>IDENTIFICATION</scope>
</reference>
<dbReference type="Gene3D" id="3.50.50.60">
    <property type="entry name" value="FAD/NAD(P)-binding domain"/>
    <property type="match status" value="2"/>
</dbReference>
<dbReference type="GO" id="GO:0005739">
    <property type="term" value="C:mitochondrion"/>
    <property type="evidence" value="ECO:0007669"/>
    <property type="project" value="GOC"/>
</dbReference>
<evidence type="ECO:0000256" key="2">
    <source>
        <dbReference type="ARBA" id="ARBA00007653"/>
    </source>
</evidence>
<dbReference type="SMART" id="SM01228">
    <property type="entry name" value="GIDA_assoc_3"/>
    <property type="match status" value="1"/>
</dbReference>
<dbReference type="PROSITE" id="PS01280">
    <property type="entry name" value="GIDA_1"/>
    <property type="match status" value="1"/>
</dbReference>
<dbReference type="Pfam" id="PF21680">
    <property type="entry name" value="GIDA_C_1st"/>
    <property type="match status" value="1"/>
</dbReference>
<dbReference type="PANTHER" id="PTHR11806:SF0">
    <property type="entry name" value="PROTEIN MTO1 HOMOLOG, MITOCHONDRIAL"/>
    <property type="match status" value="1"/>
</dbReference>
<evidence type="ECO:0000256" key="3">
    <source>
        <dbReference type="ARBA" id="ARBA00022630"/>
    </source>
</evidence>
<dbReference type="InterPro" id="IPR047001">
    <property type="entry name" value="MnmG_C_subdom"/>
</dbReference>
<dbReference type="InterPro" id="IPR044920">
    <property type="entry name" value="MnmG_C_subdom_sf"/>
</dbReference>
<dbReference type="GO" id="GO:0050660">
    <property type="term" value="F:flavin adenine dinucleotide binding"/>
    <property type="evidence" value="ECO:0007669"/>
    <property type="project" value="InterPro"/>
</dbReference>
<dbReference type="NCBIfam" id="TIGR00136">
    <property type="entry name" value="mnmG_gidA"/>
    <property type="match status" value="1"/>
</dbReference>
<dbReference type="AlphaFoldDB" id="A0A914YFU5"/>
<dbReference type="SUPFAM" id="SSF51905">
    <property type="entry name" value="FAD/NAD(P)-binding domain"/>
    <property type="match status" value="1"/>
</dbReference>
<comment type="cofactor">
    <cofactor evidence="1">
        <name>FAD</name>
        <dbReference type="ChEBI" id="CHEBI:57692"/>
    </cofactor>
</comment>
<dbReference type="PANTHER" id="PTHR11806">
    <property type="entry name" value="GLUCOSE INHIBITED DIVISION PROTEIN A"/>
    <property type="match status" value="1"/>
</dbReference>
<dbReference type="InterPro" id="IPR049312">
    <property type="entry name" value="GIDA_C_N"/>
</dbReference>
<dbReference type="FunFam" id="1.10.150.570:FF:000001">
    <property type="entry name" value="tRNA uridine 5-carboxymethylaminomethyl modification enzyme MnmG"/>
    <property type="match status" value="1"/>
</dbReference>
<feature type="domain" description="tRNA uridine 5-carboxymethylaminomethyl modification enzyme C-terminal subdomain" evidence="5">
    <location>
        <begin position="561"/>
        <end position="632"/>
    </location>
</feature>
<dbReference type="InterPro" id="IPR004416">
    <property type="entry name" value="MnmG"/>
</dbReference>
<dbReference type="InterPro" id="IPR040131">
    <property type="entry name" value="MnmG_N"/>
</dbReference>
<dbReference type="PROSITE" id="PS01281">
    <property type="entry name" value="GIDA_2"/>
    <property type="match status" value="1"/>
</dbReference>
<accession>A0A914YFU5</accession>
<protein>
    <submittedName>
        <fullName evidence="7">Protein MTO1 homolog, mitochondrial</fullName>
    </submittedName>
</protein>
<keyword evidence="4" id="KW-0274">FAD</keyword>
<dbReference type="InterPro" id="IPR026904">
    <property type="entry name" value="MnmG_C"/>
</dbReference>
<evidence type="ECO:0000256" key="1">
    <source>
        <dbReference type="ARBA" id="ARBA00001974"/>
    </source>
</evidence>
<dbReference type="Pfam" id="PF01134">
    <property type="entry name" value="GIDA"/>
    <property type="match status" value="1"/>
</dbReference>
<evidence type="ECO:0000313" key="6">
    <source>
        <dbReference type="Proteomes" id="UP000887577"/>
    </source>
</evidence>
<evidence type="ECO:0000259" key="5">
    <source>
        <dbReference type="SMART" id="SM01228"/>
    </source>
</evidence>
<dbReference type="GO" id="GO:0070899">
    <property type="term" value="P:mitochondrial tRNA wobble uridine modification"/>
    <property type="evidence" value="ECO:0007669"/>
    <property type="project" value="UniProtKB-ARBA"/>
</dbReference>
<dbReference type="Pfam" id="PF13932">
    <property type="entry name" value="SAM_GIDA_C"/>
    <property type="match status" value="1"/>
</dbReference>
<dbReference type="InterPro" id="IPR002218">
    <property type="entry name" value="MnmG-rel"/>
</dbReference>
<dbReference type="InterPro" id="IPR036188">
    <property type="entry name" value="FAD/NAD-bd_sf"/>
</dbReference>
<dbReference type="Gene3D" id="1.10.150.570">
    <property type="entry name" value="GidA associated domain, C-terminal subdomain"/>
    <property type="match status" value="1"/>
</dbReference>
<proteinExistence type="inferred from homology"/>